<dbReference type="EMBL" id="JBHRWR010000017">
    <property type="protein sequence ID" value="MFC3576051.1"/>
    <property type="molecule type" value="Genomic_DNA"/>
</dbReference>
<comment type="caution">
    <text evidence="2">The sequence shown here is derived from an EMBL/GenBank/DDBJ whole genome shotgun (WGS) entry which is preliminary data.</text>
</comment>
<organism evidence="2 3">
    <name type="scientific">Streptomyces yaanensis</name>
    <dbReference type="NCBI Taxonomy" id="1142239"/>
    <lineage>
        <taxon>Bacteria</taxon>
        <taxon>Bacillati</taxon>
        <taxon>Actinomycetota</taxon>
        <taxon>Actinomycetes</taxon>
        <taxon>Kitasatosporales</taxon>
        <taxon>Streptomycetaceae</taxon>
        <taxon>Streptomyces</taxon>
    </lineage>
</organism>
<name>A0ABV7SIE7_9ACTN</name>
<dbReference type="Proteomes" id="UP001595701">
    <property type="component" value="Unassembled WGS sequence"/>
</dbReference>
<feature type="chain" id="PRO_5045298282" description="Secreted protein" evidence="1">
    <location>
        <begin position="25"/>
        <end position="114"/>
    </location>
</feature>
<reference evidence="3" key="1">
    <citation type="journal article" date="2019" name="Int. J. Syst. Evol. Microbiol.">
        <title>The Global Catalogue of Microorganisms (GCM) 10K type strain sequencing project: providing services to taxonomists for standard genome sequencing and annotation.</title>
        <authorList>
            <consortium name="The Broad Institute Genomics Platform"/>
            <consortium name="The Broad Institute Genome Sequencing Center for Infectious Disease"/>
            <person name="Wu L."/>
            <person name="Ma J."/>
        </authorList>
    </citation>
    <scope>NUCLEOTIDE SEQUENCE [LARGE SCALE GENOMIC DNA]</scope>
    <source>
        <strain evidence="3">CGMCC 4.7035</strain>
    </source>
</reference>
<gene>
    <name evidence="2" type="ORF">ACFOZ0_22750</name>
</gene>
<evidence type="ECO:0000256" key="1">
    <source>
        <dbReference type="SAM" id="SignalP"/>
    </source>
</evidence>
<sequence length="114" mass="12856">MRLPRRFAPFLVAVSLVVTLSYEAMPHARVKAGKTPDPQPFGAECRVRVTGSEAVAYCHNPYPETDHVRLHIECDPWWDIDTDTAPVDAGPAMTVRLSGRCWDKVRSAWVSHQR</sequence>
<keyword evidence="1" id="KW-0732">Signal</keyword>
<feature type="signal peptide" evidence="1">
    <location>
        <begin position="1"/>
        <end position="24"/>
    </location>
</feature>
<protein>
    <recommendedName>
        <fullName evidence="4">Secreted protein</fullName>
    </recommendedName>
</protein>
<proteinExistence type="predicted"/>
<dbReference type="RefSeq" id="WP_310775210.1">
    <property type="nucleotide sequence ID" value="NZ_JBHRWR010000017.1"/>
</dbReference>
<keyword evidence="3" id="KW-1185">Reference proteome</keyword>
<evidence type="ECO:0000313" key="3">
    <source>
        <dbReference type="Proteomes" id="UP001595701"/>
    </source>
</evidence>
<evidence type="ECO:0000313" key="2">
    <source>
        <dbReference type="EMBL" id="MFC3576051.1"/>
    </source>
</evidence>
<evidence type="ECO:0008006" key="4">
    <source>
        <dbReference type="Google" id="ProtNLM"/>
    </source>
</evidence>
<accession>A0ABV7SIE7</accession>